<dbReference type="Gene3D" id="3.30.300.30">
    <property type="match status" value="1"/>
</dbReference>
<dbReference type="HOGENOM" id="CLU_000022_23_7_9"/>
<dbReference type="GO" id="GO:0005886">
    <property type="term" value="C:plasma membrane"/>
    <property type="evidence" value="ECO:0007669"/>
    <property type="project" value="TreeGrafter"/>
</dbReference>
<sequence length="552" mass="61870">MKPSSIVQTILSVSEDAQHGMYFINDEHENFVSYKDFIGRAISLLRLLNRNDVNSGSMLVIQTINPQATLLLIWACFLGGITPVPCAISYSHDHLEFLKVVSKTLSRPQMIFNNRFYMYLAKMARNDDKDISILDKVEIDEDAILNLQPTEIDSVEVEVADIVQRLILFSSGTTGTPKGVVYSDKNLIANISIVSQTIGFSSLDSLMSWLPLNHILGLSLHFIATWNKVNQVVLPTGQFLQDPDSWLKGISRHHITVSVSPNFGYKLCLDKVISENINLSSLRLLIMGAEPTSLQLINDFFERFSRFGLDPNAIATGYGLTEAQMVTMTQVGQKFNTICIDRTHMAIGDTLNLISKNNSNGVKCVSQGAVYNCFSLTIEDEKNRILPEDTIGLVHLAGSSIANSYLTMEGKKSIIGNDQTFNTLDIGFLHKGQLYITGRQKDMIIINGENLFIQDIDYFLETLSDLEGLRAIGVNYKKDDSDKIAILVLEPEKMSLNKQKEIRKKLNVAISRHFTLKVDNILFVDKLLTTTTGKIMRNANFNLYRDHITAKQ</sequence>
<dbReference type="InterPro" id="IPR045851">
    <property type="entry name" value="AMP-bd_C_sf"/>
</dbReference>
<comment type="similarity">
    <text evidence="1">Belongs to the ATP-dependent AMP-binding enzyme family.</text>
</comment>
<proteinExistence type="inferred from homology"/>
<reference evidence="3 4" key="1">
    <citation type="journal article" date="2013" name="PLoS ONE">
        <title>Genomic Analysis by Deep Sequencing of the Probiotic Lactobacillus brevis KB290 Harboring Nine Plasmids Reveals Genomic Stability.</title>
        <authorList>
            <person name="Fukao M."/>
            <person name="Oshima K."/>
            <person name="Morita H."/>
            <person name="Toh H."/>
            <person name="Suda W."/>
            <person name="Kim S.W."/>
            <person name="Suzuki S."/>
            <person name="Yakabe T."/>
            <person name="Hattori M."/>
            <person name="Yajima N."/>
        </authorList>
    </citation>
    <scope>NUCLEOTIDE SEQUENCE [LARGE SCALE GENOMIC DNA]</scope>
    <source>
        <strain evidence="3 4">KB290</strain>
        <plasmid evidence="3">pKB290-3</plasmid>
    </source>
</reference>
<dbReference type="Proteomes" id="UP000012042">
    <property type="component" value="Plasmid pKB290-3"/>
</dbReference>
<dbReference type="SUPFAM" id="SSF56801">
    <property type="entry name" value="Acetyl-CoA synthetase-like"/>
    <property type="match status" value="1"/>
</dbReference>
<dbReference type="PATRIC" id="fig|1001583.3.peg.2453"/>
<accession>M5B1N2</accession>
<dbReference type="PANTHER" id="PTHR22754">
    <property type="entry name" value="DISCO-INTERACTING PROTEIN 2 DIP2 -RELATED"/>
    <property type="match status" value="1"/>
</dbReference>
<dbReference type="KEGG" id="lbk:LVISKB_P3-0014"/>
<dbReference type="Pfam" id="PF00501">
    <property type="entry name" value="AMP-binding"/>
    <property type="match status" value="1"/>
</dbReference>
<dbReference type="PROSITE" id="PS00455">
    <property type="entry name" value="AMP_BINDING"/>
    <property type="match status" value="1"/>
</dbReference>
<feature type="domain" description="AMP-dependent synthetase/ligase" evidence="2">
    <location>
        <begin position="28"/>
        <end position="406"/>
    </location>
</feature>
<name>M5B1N2_LEVBR</name>
<dbReference type="GO" id="GO:0006633">
    <property type="term" value="P:fatty acid biosynthetic process"/>
    <property type="evidence" value="ECO:0007669"/>
    <property type="project" value="TreeGrafter"/>
</dbReference>
<dbReference type="EMBL" id="AP012170">
    <property type="protein sequence ID" value="BAN08111.1"/>
    <property type="molecule type" value="Genomic_DNA"/>
</dbReference>
<dbReference type="InterPro" id="IPR020845">
    <property type="entry name" value="AMP-binding_CS"/>
</dbReference>
<evidence type="ECO:0000313" key="3">
    <source>
        <dbReference type="EMBL" id="BAN08111.1"/>
    </source>
</evidence>
<evidence type="ECO:0000256" key="1">
    <source>
        <dbReference type="ARBA" id="ARBA00006432"/>
    </source>
</evidence>
<keyword evidence="3" id="KW-0614">Plasmid</keyword>
<dbReference type="Gene3D" id="3.40.50.12780">
    <property type="entry name" value="N-terminal domain of ligase-like"/>
    <property type="match status" value="1"/>
</dbReference>
<protein>
    <submittedName>
        <fullName evidence="3">Putative NRPS-encoding gene, nrsF</fullName>
    </submittedName>
</protein>
<dbReference type="GO" id="GO:0070566">
    <property type="term" value="F:adenylyltransferase activity"/>
    <property type="evidence" value="ECO:0007669"/>
    <property type="project" value="TreeGrafter"/>
</dbReference>
<geneLocation type="plasmid" evidence="3 4">
    <name>pKB290-3</name>
</geneLocation>
<dbReference type="InterPro" id="IPR000873">
    <property type="entry name" value="AMP-dep_synth/lig_dom"/>
</dbReference>
<dbReference type="InterPro" id="IPR042099">
    <property type="entry name" value="ANL_N_sf"/>
</dbReference>
<evidence type="ECO:0000259" key="2">
    <source>
        <dbReference type="Pfam" id="PF00501"/>
    </source>
</evidence>
<dbReference type="RefSeq" id="WP_015474735.1">
    <property type="nucleotide sequence ID" value="NC_020826.1"/>
</dbReference>
<evidence type="ECO:0000313" key="4">
    <source>
        <dbReference type="Proteomes" id="UP000012042"/>
    </source>
</evidence>
<dbReference type="PANTHER" id="PTHR22754:SF32">
    <property type="entry name" value="DISCO-INTERACTING PROTEIN 2"/>
    <property type="match status" value="1"/>
</dbReference>
<organism evidence="3 4">
    <name type="scientific">Levilactobacillus brevis KB290</name>
    <dbReference type="NCBI Taxonomy" id="1001583"/>
    <lineage>
        <taxon>Bacteria</taxon>
        <taxon>Bacillati</taxon>
        <taxon>Bacillota</taxon>
        <taxon>Bacilli</taxon>
        <taxon>Lactobacillales</taxon>
        <taxon>Lactobacillaceae</taxon>
        <taxon>Levilactobacillus</taxon>
    </lineage>
</organism>
<gene>
    <name evidence="3" type="ORF">LVISKB_P3-0014</name>
</gene>
<dbReference type="AlphaFoldDB" id="M5B1N2"/>